<sequence length="56" mass="5734">MKKNPFRSKTLWFNALVAALGAVEAAAPGTLPAGPTLVAISVAGAFLRALTVTPVR</sequence>
<organism evidence="1">
    <name type="scientific">uncultured Caudovirales phage</name>
    <dbReference type="NCBI Taxonomy" id="2100421"/>
    <lineage>
        <taxon>Viruses</taxon>
        <taxon>Duplodnaviria</taxon>
        <taxon>Heunggongvirae</taxon>
        <taxon>Uroviricota</taxon>
        <taxon>Caudoviricetes</taxon>
        <taxon>Peduoviridae</taxon>
        <taxon>Maltschvirus</taxon>
        <taxon>Maltschvirus maltsch</taxon>
    </lineage>
</organism>
<gene>
    <name evidence="1" type="ORF">UFOVP1304_36</name>
</gene>
<accession>A0A6J5RMA3</accession>
<reference evidence="1" key="1">
    <citation type="submission" date="2020-05" db="EMBL/GenBank/DDBJ databases">
        <authorList>
            <person name="Chiriac C."/>
            <person name="Salcher M."/>
            <person name="Ghai R."/>
            <person name="Kavagutti S V."/>
        </authorList>
    </citation>
    <scope>NUCLEOTIDE SEQUENCE</scope>
</reference>
<evidence type="ECO:0000313" key="1">
    <source>
        <dbReference type="EMBL" id="CAB4197162.1"/>
    </source>
</evidence>
<proteinExistence type="predicted"/>
<protein>
    <submittedName>
        <fullName evidence="1">Uncharacterized protein</fullName>
    </submittedName>
</protein>
<name>A0A6J5RMA3_9CAUD</name>
<dbReference type="EMBL" id="LR797253">
    <property type="protein sequence ID" value="CAB4197162.1"/>
    <property type="molecule type" value="Genomic_DNA"/>
</dbReference>